<dbReference type="AlphaFoldDB" id="A0A834Z6G4"/>
<dbReference type="Gene3D" id="1.20.1110.10">
    <property type="entry name" value="Calcium-transporting ATPase, transmembrane domain"/>
    <property type="match status" value="1"/>
</dbReference>
<dbReference type="InterPro" id="IPR024750">
    <property type="entry name" value="Ca_ATPase_N_dom"/>
</dbReference>
<keyword evidence="4" id="KW-1133">Transmembrane helix</keyword>
<evidence type="ECO:0000256" key="1">
    <source>
        <dbReference type="ARBA" id="ARBA00004127"/>
    </source>
</evidence>
<keyword evidence="4" id="KW-0812">Transmembrane</keyword>
<dbReference type="OrthoDB" id="3352408at2759"/>
<sequence length="227" mass="25635">MKSVSNESPYDLEGGIGEFEDDELPSGPFDFTTTKNVSLERLRRWRVGSGKDKEVKVTMVLNASRRFRYTLDLKKEEEIEQIRRKIRAHSQLIRHISSKRTGNDQMVNGLSDFLKTNLENGISGGDADLLKRRNAFGSNTYPRKKGRSFWMFLWEAFQDLTLIILMVAAAVSLALGIKKQVEKVIKFPETQRLQLLPKIVPYHCLIFLLPEGGVAGESSGSCIVAEA</sequence>
<dbReference type="SMART" id="SM00831">
    <property type="entry name" value="Cation_ATPase_N"/>
    <property type="match status" value="1"/>
</dbReference>
<dbReference type="Pfam" id="PF12515">
    <property type="entry name" value="CaATP_NAI"/>
    <property type="match status" value="1"/>
</dbReference>
<dbReference type="SUPFAM" id="SSF81665">
    <property type="entry name" value="Calcium ATPase, transmembrane domain M"/>
    <property type="match status" value="1"/>
</dbReference>
<feature type="domain" description="Cation-transporting P-type ATPase N-terminal" evidence="5">
    <location>
        <begin position="101"/>
        <end position="177"/>
    </location>
</feature>
<protein>
    <recommendedName>
        <fullName evidence="5">Cation-transporting P-type ATPase N-terminal domain-containing protein</fullName>
    </recommendedName>
</protein>
<gene>
    <name evidence="6" type="ORF">HHK36_013527</name>
</gene>
<accession>A0A834Z6G4</accession>
<feature type="transmembrane region" description="Helical" evidence="4">
    <location>
        <begin position="152"/>
        <end position="177"/>
    </location>
</feature>
<dbReference type="PANTHER" id="PTHR24093:SF369">
    <property type="entry name" value="CALCIUM-TRANSPORTING ATPASE"/>
    <property type="match status" value="1"/>
</dbReference>
<dbReference type="Pfam" id="PF00690">
    <property type="entry name" value="Cation_ATPase_N"/>
    <property type="match status" value="1"/>
</dbReference>
<dbReference type="InterPro" id="IPR004014">
    <property type="entry name" value="ATPase_P-typ_cation-transptr_N"/>
</dbReference>
<evidence type="ECO:0000259" key="5">
    <source>
        <dbReference type="SMART" id="SM00831"/>
    </source>
</evidence>
<name>A0A834Z6G4_TETSI</name>
<dbReference type="Gene3D" id="2.70.150.10">
    <property type="entry name" value="Calcium-transporting ATPase, cytoplasmic transduction domain A"/>
    <property type="match status" value="1"/>
</dbReference>
<keyword evidence="4" id="KW-0472">Membrane</keyword>
<dbReference type="GO" id="GO:0005516">
    <property type="term" value="F:calmodulin binding"/>
    <property type="evidence" value="ECO:0007669"/>
    <property type="project" value="InterPro"/>
</dbReference>
<organism evidence="6 7">
    <name type="scientific">Tetracentron sinense</name>
    <name type="common">Spur-leaf</name>
    <dbReference type="NCBI Taxonomy" id="13715"/>
    <lineage>
        <taxon>Eukaryota</taxon>
        <taxon>Viridiplantae</taxon>
        <taxon>Streptophyta</taxon>
        <taxon>Embryophyta</taxon>
        <taxon>Tracheophyta</taxon>
        <taxon>Spermatophyta</taxon>
        <taxon>Magnoliopsida</taxon>
        <taxon>Trochodendrales</taxon>
        <taxon>Trochodendraceae</taxon>
        <taxon>Tetracentron</taxon>
    </lineage>
</organism>
<dbReference type="Proteomes" id="UP000655225">
    <property type="component" value="Unassembled WGS sequence"/>
</dbReference>
<reference evidence="6 7" key="1">
    <citation type="submission" date="2020-04" db="EMBL/GenBank/DDBJ databases">
        <title>Plant Genome Project.</title>
        <authorList>
            <person name="Zhang R.-G."/>
        </authorList>
    </citation>
    <scope>NUCLEOTIDE SEQUENCE [LARGE SCALE GENOMIC DNA]</scope>
    <source>
        <strain evidence="6">YNK0</strain>
        <tissue evidence="6">Leaf</tissue>
    </source>
</reference>
<evidence type="ECO:0000256" key="2">
    <source>
        <dbReference type="ARBA" id="ARBA00022842"/>
    </source>
</evidence>
<evidence type="ECO:0000256" key="4">
    <source>
        <dbReference type="SAM" id="Phobius"/>
    </source>
</evidence>
<evidence type="ECO:0000256" key="3">
    <source>
        <dbReference type="SAM" id="MobiDB-lite"/>
    </source>
</evidence>
<dbReference type="GO" id="GO:0005886">
    <property type="term" value="C:plasma membrane"/>
    <property type="evidence" value="ECO:0007669"/>
    <property type="project" value="TreeGrafter"/>
</dbReference>
<dbReference type="GO" id="GO:0005388">
    <property type="term" value="F:P-type calcium transporter activity"/>
    <property type="evidence" value="ECO:0007669"/>
    <property type="project" value="TreeGrafter"/>
</dbReference>
<dbReference type="OMA" id="EIATSHW"/>
<comment type="caution">
    <text evidence="6">The sequence shown here is derived from an EMBL/GenBank/DDBJ whole genome shotgun (WGS) entry which is preliminary data.</text>
</comment>
<evidence type="ECO:0000313" key="7">
    <source>
        <dbReference type="Proteomes" id="UP000655225"/>
    </source>
</evidence>
<evidence type="ECO:0000313" key="6">
    <source>
        <dbReference type="EMBL" id="KAF8400230.1"/>
    </source>
</evidence>
<dbReference type="InterPro" id="IPR023298">
    <property type="entry name" value="ATPase_P-typ_TM_dom_sf"/>
</dbReference>
<keyword evidence="7" id="KW-1185">Reference proteome</keyword>
<dbReference type="PANTHER" id="PTHR24093">
    <property type="entry name" value="CATION TRANSPORTING ATPASE"/>
    <property type="match status" value="1"/>
</dbReference>
<dbReference type="EMBL" id="JABCRI010000009">
    <property type="protein sequence ID" value="KAF8400230.1"/>
    <property type="molecule type" value="Genomic_DNA"/>
</dbReference>
<dbReference type="GO" id="GO:0012505">
    <property type="term" value="C:endomembrane system"/>
    <property type="evidence" value="ECO:0007669"/>
    <property type="project" value="UniProtKB-SubCell"/>
</dbReference>
<keyword evidence="2" id="KW-0460">Magnesium</keyword>
<feature type="region of interest" description="Disordered" evidence="3">
    <location>
        <begin position="1"/>
        <end position="30"/>
    </location>
</feature>
<comment type="subcellular location">
    <subcellularLocation>
        <location evidence="1">Endomembrane system</location>
        <topology evidence="1">Multi-pass membrane protein</topology>
    </subcellularLocation>
</comment>
<dbReference type="Gene3D" id="1.20.5.170">
    <property type="match status" value="1"/>
</dbReference>
<proteinExistence type="predicted"/>